<sequence length="297" mass="32737">MAWTSIPTTGDATSMILRQIHSQALLKVAERRFQDKTNRTASGDVQAAVSPVENAPATRATGCKGKASAKWKPLPVLKPASEDYVIVKPRERISLREAFTETSYGTAISVYLGPEQARAISVLPPRDQNIIFVHTPDIEAANRLIGDNVVNAEKRPVPLPGYLRQGGGNTCQRVIMVRDTDTMETLQHRVCWRAGTIVEIRKFGTSNKARVTFAAATSPCADLRLPYADGSACASEAHFRDILRQLHGDTVAQAQRPTFMQWGSSSRRETWIVSHFYGAGRVPGTLTPSLRLWRVTK</sequence>
<dbReference type="EMBL" id="CM023485">
    <property type="protein sequence ID" value="KAH6931310.1"/>
    <property type="molecule type" value="Genomic_DNA"/>
</dbReference>
<evidence type="ECO:0000313" key="2">
    <source>
        <dbReference type="Proteomes" id="UP000821845"/>
    </source>
</evidence>
<accession>A0ACB7S9T7</accession>
<proteinExistence type="predicted"/>
<evidence type="ECO:0000313" key="1">
    <source>
        <dbReference type="EMBL" id="KAH6931310.1"/>
    </source>
</evidence>
<name>A0ACB7S9T7_HYAAI</name>
<protein>
    <submittedName>
        <fullName evidence="1">Uncharacterized protein</fullName>
    </submittedName>
</protein>
<comment type="caution">
    <text evidence="1">The sequence shown here is derived from an EMBL/GenBank/DDBJ whole genome shotgun (WGS) entry which is preliminary data.</text>
</comment>
<reference evidence="1" key="1">
    <citation type="submission" date="2020-05" db="EMBL/GenBank/DDBJ databases">
        <title>Large-scale comparative analyses of tick genomes elucidate their genetic diversity and vector capacities.</title>
        <authorList>
            <person name="Jia N."/>
            <person name="Wang J."/>
            <person name="Shi W."/>
            <person name="Du L."/>
            <person name="Sun Y."/>
            <person name="Zhan W."/>
            <person name="Jiang J."/>
            <person name="Wang Q."/>
            <person name="Zhang B."/>
            <person name="Ji P."/>
            <person name="Sakyi L.B."/>
            <person name="Cui X."/>
            <person name="Yuan T."/>
            <person name="Jiang B."/>
            <person name="Yang W."/>
            <person name="Lam T.T.-Y."/>
            <person name="Chang Q."/>
            <person name="Ding S."/>
            <person name="Wang X."/>
            <person name="Zhu J."/>
            <person name="Ruan X."/>
            <person name="Zhao L."/>
            <person name="Wei J."/>
            <person name="Que T."/>
            <person name="Du C."/>
            <person name="Cheng J."/>
            <person name="Dai P."/>
            <person name="Han X."/>
            <person name="Huang E."/>
            <person name="Gao Y."/>
            <person name="Liu J."/>
            <person name="Shao H."/>
            <person name="Ye R."/>
            <person name="Li L."/>
            <person name="Wei W."/>
            <person name="Wang X."/>
            <person name="Wang C."/>
            <person name="Yang T."/>
            <person name="Huo Q."/>
            <person name="Li W."/>
            <person name="Guo W."/>
            <person name="Chen H."/>
            <person name="Zhou L."/>
            <person name="Ni X."/>
            <person name="Tian J."/>
            <person name="Zhou Y."/>
            <person name="Sheng Y."/>
            <person name="Liu T."/>
            <person name="Pan Y."/>
            <person name="Xia L."/>
            <person name="Li J."/>
            <person name="Zhao F."/>
            <person name="Cao W."/>
        </authorList>
    </citation>
    <scope>NUCLEOTIDE SEQUENCE</scope>
    <source>
        <strain evidence="1">Hyas-2018</strain>
    </source>
</reference>
<organism evidence="1 2">
    <name type="scientific">Hyalomma asiaticum</name>
    <name type="common">Tick</name>
    <dbReference type="NCBI Taxonomy" id="266040"/>
    <lineage>
        <taxon>Eukaryota</taxon>
        <taxon>Metazoa</taxon>
        <taxon>Ecdysozoa</taxon>
        <taxon>Arthropoda</taxon>
        <taxon>Chelicerata</taxon>
        <taxon>Arachnida</taxon>
        <taxon>Acari</taxon>
        <taxon>Parasitiformes</taxon>
        <taxon>Ixodida</taxon>
        <taxon>Ixodoidea</taxon>
        <taxon>Ixodidae</taxon>
        <taxon>Hyalomminae</taxon>
        <taxon>Hyalomma</taxon>
    </lineage>
</organism>
<keyword evidence="2" id="KW-1185">Reference proteome</keyword>
<dbReference type="Proteomes" id="UP000821845">
    <property type="component" value="Chromosome 5"/>
</dbReference>
<gene>
    <name evidence="1" type="ORF">HPB50_023509</name>
</gene>